<dbReference type="EMBL" id="JABXJJ020000025">
    <property type="protein sequence ID" value="MDI5971743.1"/>
    <property type="molecule type" value="Genomic_DNA"/>
</dbReference>
<evidence type="ECO:0000256" key="2">
    <source>
        <dbReference type="ARBA" id="ARBA00022857"/>
    </source>
</evidence>
<feature type="domain" description="Bacterial bifunctional deaminase-reductase C-terminal" evidence="4">
    <location>
        <begin position="37"/>
        <end position="229"/>
    </location>
</feature>
<keyword evidence="7" id="KW-1185">Reference proteome</keyword>
<dbReference type="InterPro" id="IPR050765">
    <property type="entry name" value="Riboflavin_Biosynth_HTPR"/>
</dbReference>
<dbReference type="PANTHER" id="PTHR38011">
    <property type="entry name" value="DIHYDROFOLATE REDUCTASE FAMILY PROTEIN (AFU_ORTHOLOGUE AFUA_8G06820)"/>
    <property type="match status" value="1"/>
</dbReference>
<sequence length="255" mass="26058">MRRLLPVPPDDETLDTLDALADAYAYPLPRPGRGAVLRANMVASLDGAAWHDGASGPLSSAADMRIFGVLRALADAIVVGAQTVRAEGYRPAKAREAFQRRRAALGQAPAAAIAVVSSGLDLDFSAPLFTAAVVPTLLLTGAGADPGRVRAARAAGAEVVVAGDGALADPGAVVRELAARGLTRLLAEGGPRLLGQFAAAGELDELCLTVAPVLCAGGAPRIVTGPPLAVPDRMTAVGLLEEDGFLFTRYARTAH</sequence>
<dbReference type="SUPFAM" id="SSF53597">
    <property type="entry name" value="Dihydrofolate reductase-like"/>
    <property type="match status" value="1"/>
</dbReference>
<dbReference type="RefSeq" id="WP_271313078.1">
    <property type="nucleotide sequence ID" value="NZ_JAAGKO020000021.1"/>
</dbReference>
<dbReference type="Gene3D" id="3.40.430.10">
    <property type="entry name" value="Dihydrofolate Reductase, subunit A"/>
    <property type="match status" value="1"/>
</dbReference>
<evidence type="ECO:0000313" key="5">
    <source>
        <dbReference type="EMBL" id="MDI5964192.1"/>
    </source>
</evidence>
<dbReference type="Pfam" id="PF01872">
    <property type="entry name" value="RibD_C"/>
    <property type="match status" value="1"/>
</dbReference>
<evidence type="ECO:0000313" key="7">
    <source>
        <dbReference type="Proteomes" id="UP001156398"/>
    </source>
</evidence>
<comment type="pathway">
    <text evidence="1">Cofactor biosynthesis; riboflavin biosynthesis.</text>
</comment>
<reference evidence="6 7" key="1">
    <citation type="submission" date="2023-05" db="EMBL/GenBank/DDBJ databases">
        <title>Streptantibioticus silvisoli sp. nov., acidotolerant actinomycetes 1 from pine litter.</title>
        <authorList>
            <person name="Swiecimska M."/>
            <person name="Golinska P."/>
            <person name="Sangal V."/>
            <person name="Wachnowicz B."/>
            <person name="Goodfellow M."/>
        </authorList>
    </citation>
    <scope>NUCLEOTIDE SEQUENCE</scope>
    <source>
        <strain evidence="6">SL13</strain>
        <strain evidence="5 7">SL54</strain>
    </source>
</reference>
<dbReference type="Proteomes" id="UP001156398">
    <property type="component" value="Unassembled WGS sequence"/>
</dbReference>
<gene>
    <name evidence="5" type="ORF">POF43_015940</name>
    <name evidence="6" type="ORF">POF50_020815</name>
</gene>
<keyword evidence="3" id="KW-0560">Oxidoreductase</keyword>
<evidence type="ECO:0000259" key="4">
    <source>
        <dbReference type="Pfam" id="PF01872"/>
    </source>
</evidence>
<dbReference type="GO" id="GO:0008703">
    <property type="term" value="F:5-amino-6-(5-phosphoribosylamino)uracil reductase activity"/>
    <property type="evidence" value="ECO:0007669"/>
    <property type="project" value="InterPro"/>
</dbReference>
<protein>
    <submittedName>
        <fullName evidence="6">Pyrimidine reductase family protein</fullName>
    </submittedName>
</protein>
<proteinExistence type="predicted"/>
<dbReference type="GO" id="GO:0009231">
    <property type="term" value="P:riboflavin biosynthetic process"/>
    <property type="evidence" value="ECO:0007669"/>
    <property type="project" value="InterPro"/>
</dbReference>
<organism evidence="6">
    <name type="scientific">Streptantibioticus silvisoli</name>
    <dbReference type="NCBI Taxonomy" id="2705255"/>
    <lineage>
        <taxon>Bacteria</taxon>
        <taxon>Bacillati</taxon>
        <taxon>Actinomycetota</taxon>
        <taxon>Actinomycetes</taxon>
        <taxon>Kitasatosporales</taxon>
        <taxon>Streptomycetaceae</taxon>
        <taxon>Streptantibioticus</taxon>
    </lineage>
</organism>
<keyword evidence="2" id="KW-0521">NADP</keyword>
<name>A0AA90K9Y1_9ACTN</name>
<evidence type="ECO:0000256" key="3">
    <source>
        <dbReference type="ARBA" id="ARBA00023002"/>
    </source>
</evidence>
<comment type="caution">
    <text evidence="6">The sequence shown here is derived from an EMBL/GenBank/DDBJ whole genome shotgun (WGS) entry which is preliminary data.</text>
</comment>
<dbReference type="PANTHER" id="PTHR38011:SF7">
    <property type="entry name" value="2,5-DIAMINO-6-RIBOSYLAMINO-4(3H)-PYRIMIDINONE 5'-PHOSPHATE REDUCTASE"/>
    <property type="match status" value="1"/>
</dbReference>
<dbReference type="EMBL" id="JAAGKO020000021">
    <property type="protein sequence ID" value="MDI5964192.1"/>
    <property type="molecule type" value="Genomic_DNA"/>
</dbReference>
<dbReference type="InterPro" id="IPR002734">
    <property type="entry name" value="RibDG_C"/>
</dbReference>
<evidence type="ECO:0000313" key="6">
    <source>
        <dbReference type="EMBL" id="MDI5971743.1"/>
    </source>
</evidence>
<accession>A0AA90K9Y1</accession>
<dbReference type="AlphaFoldDB" id="A0AA90K9Y1"/>
<dbReference type="InterPro" id="IPR024072">
    <property type="entry name" value="DHFR-like_dom_sf"/>
</dbReference>
<evidence type="ECO:0000256" key="1">
    <source>
        <dbReference type="ARBA" id="ARBA00005104"/>
    </source>
</evidence>